<feature type="compositionally biased region" description="Polar residues" evidence="1">
    <location>
        <begin position="183"/>
        <end position="197"/>
    </location>
</feature>
<evidence type="ECO:0000313" key="2">
    <source>
        <dbReference type="EMBL" id="EEH38259.1"/>
    </source>
</evidence>
<dbReference type="RefSeq" id="XP_002797321.1">
    <property type="nucleotide sequence ID" value="XM_002797275.1"/>
</dbReference>
<dbReference type="AlphaFoldDB" id="C1GRN5"/>
<organism evidence="2 3">
    <name type="scientific">Paracoccidioides lutzii (strain ATCC MYA-826 / Pb01)</name>
    <name type="common">Paracoccidioides brasiliensis</name>
    <dbReference type="NCBI Taxonomy" id="502779"/>
    <lineage>
        <taxon>Eukaryota</taxon>
        <taxon>Fungi</taxon>
        <taxon>Dikarya</taxon>
        <taxon>Ascomycota</taxon>
        <taxon>Pezizomycotina</taxon>
        <taxon>Eurotiomycetes</taxon>
        <taxon>Eurotiomycetidae</taxon>
        <taxon>Onygenales</taxon>
        <taxon>Ajellomycetaceae</taxon>
        <taxon>Paracoccidioides</taxon>
    </lineage>
</organism>
<dbReference type="KEGG" id="pbl:PAAG_01180"/>
<gene>
    <name evidence="2" type="ORF">PAAG_01180</name>
</gene>
<dbReference type="OrthoDB" id="4188825at2759"/>
<dbReference type="GeneID" id="9100211"/>
<feature type="compositionally biased region" description="Polar residues" evidence="1">
    <location>
        <begin position="1"/>
        <end position="18"/>
    </location>
</feature>
<sequence>MNPRSQGSAPKDTNTQDASSRNLSSNPSPIISPLISLTSSSTGSHSPSPRLPGSDTDQLPPPPRIPVAWMWKCHLCCSKYPLGVTSRCLTDGHYYCSGRPTDRNKQQGHISCTSDFDYLGWKSMVVWQKQVRRASDNEGLREHGCWADCAFPTSCRHILRFLKLRCPRVVEKNHNGCSDEATSRMQSGTAPTSSFPSGSEAENKDRTRAKRPMPEADDSPSDVPSRQRRKLTKDEQQPSNNKINN</sequence>
<dbReference type="HOGENOM" id="CLU_1166156_0_0_1"/>
<feature type="region of interest" description="Disordered" evidence="1">
    <location>
        <begin position="176"/>
        <end position="245"/>
    </location>
</feature>
<accession>C1GRN5</accession>
<evidence type="ECO:0000256" key="1">
    <source>
        <dbReference type="SAM" id="MobiDB-lite"/>
    </source>
</evidence>
<feature type="compositionally biased region" description="Low complexity" evidence="1">
    <location>
        <begin position="19"/>
        <end position="48"/>
    </location>
</feature>
<dbReference type="EMBL" id="KN293993">
    <property type="protein sequence ID" value="EEH38259.1"/>
    <property type="molecule type" value="Genomic_DNA"/>
</dbReference>
<evidence type="ECO:0000313" key="3">
    <source>
        <dbReference type="Proteomes" id="UP000002059"/>
    </source>
</evidence>
<feature type="region of interest" description="Disordered" evidence="1">
    <location>
        <begin position="1"/>
        <end position="61"/>
    </location>
</feature>
<protein>
    <submittedName>
        <fullName evidence="2">Uncharacterized protein</fullName>
    </submittedName>
</protein>
<dbReference type="Proteomes" id="UP000002059">
    <property type="component" value="Partially assembled WGS sequence"/>
</dbReference>
<dbReference type="OMA" id="CHLCCSK"/>
<keyword evidence="3" id="KW-1185">Reference proteome</keyword>
<dbReference type="VEuPathDB" id="FungiDB:PAAG_01180"/>
<proteinExistence type="predicted"/>
<reference evidence="2 3" key="1">
    <citation type="journal article" date="2011" name="PLoS Genet.">
        <title>Comparative genomic analysis of human fungal pathogens causing paracoccidioidomycosis.</title>
        <authorList>
            <person name="Desjardins C.A."/>
            <person name="Champion M.D."/>
            <person name="Holder J.W."/>
            <person name="Muszewska A."/>
            <person name="Goldberg J."/>
            <person name="Bailao A.M."/>
            <person name="Brigido M.M."/>
            <person name="Ferreira M.E."/>
            <person name="Garcia A.M."/>
            <person name="Grynberg M."/>
            <person name="Gujja S."/>
            <person name="Heiman D.I."/>
            <person name="Henn M.R."/>
            <person name="Kodira C.D."/>
            <person name="Leon-Narvaez H."/>
            <person name="Longo L.V."/>
            <person name="Ma L.J."/>
            <person name="Malavazi I."/>
            <person name="Matsuo A.L."/>
            <person name="Morais F.V."/>
            <person name="Pereira M."/>
            <person name="Rodriguez-Brito S."/>
            <person name="Sakthikumar S."/>
            <person name="Salem-Izacc S.M."/>
            <person name="Sykes S.M."/>
            <person name="Teixeira M.M."/>
            <person name="Vallejo M.C."/>
            <person name="Walter M.E."/>
            <person name="Yandava C."/>
            <person name="Young S."/>
            <person name="Zeng Q."/>
            <person name="Zucker J."/>
            <person name="Felipe M.S."/>
            <person name="Goldman G.H."/>
            <person name="Haas B.J."/>
            <person name="McEwen J.G."/>
            <person name="Nino-Vega G."/>
            <person name="Puccia R."/>
            <person name="San-Blas G."/>
            <person name="Soares C.M."/>
            <person name="Birren B.W."/>
            <person name="Cuomo C.A."/>
        </authorList>
    </citation>
    <scope>NUCLEOTIDE SEQUENCE [LARGE SCALE GENOMIC DNA]</scope>
    <source>
        <strain evidence="3">ATCC MYA-826 / Pb01</strain>
    </source>
</reference>
<dbReference type="eggNOG" id="ENOG502SSVD">
    <property type="taxonomic scope" value="Eukaryota"/>
</dbReference>
<name>C1GRN5_PARBA</name>